<evidence type="ECO:0000256" key="14">
    <source>
        <dbReference type="SAM" id="Phobius"/>
    </source>
</evidence>
<protein>
    <submittedName>
        <fullName evidence="16">Fatty acid hydroxylase</fullName>
    </submittedName>
</protein>
<dbReference type="InterPro" id="IPR014430">
    <property type="entry name" value="Scs7"/>
</dbReference>
<dbReference type="PANTHER" id="PTHR12863">
    <property type="entry name" value="FATTY ACID HYDROXYLASE"/>
    <property type="match status" value="1"/>
</dbReference>
<keyword evidence="7" id="KW-0276">Fatty acid metabolism</keyword>
<dbReference type="GO" id="GO:0016020">
    <property type="term" value="C:membrane"/>
    <property type="evidence" value="ECO:0007669"/>
    <property type="project" value="InterPro"/>
</dbReference>
<accession>A0A327NIB8</accession>
<evidence type="ECO:0000256" key="1">
    <source>
        <dbReference type="ARBA" id="ARBA00001947"/>
    </source>
</evidence>
<keyword evidence="3" id="KW-0444">Lipid biosynthesis</keyword>
<evidence type="ECO:0000256" key="3">
    <source>
        <dbReference type="ARBA" id="ARBA00022516"/>
    </source>
</evidence>
<proteinExistence type="predicted"/>
<feature type="transmembrane region" description="Helical" evidence="14">
    <location>
        <begin position="136"/>
        <end position="158"/>
    </location>
</feature>
<evidence type="ECO:0000256" key="9">
    <source>
        <dbReference type="ARBA" id="ARBA00022989"/>
    </source>
</evidence>
<evidence type="ECO:0000313" key="16">
    <source>
        <dbReference type="EMBL" id="RAI74982.1"/>
    </source>
</evidence>
<keyword evidence="10" id="KW-0560">Oxidoreductase</keyword>
<keyword evidence="4 14" id="KW-0812">Transmembrane</keyword>
<keyword evidence="9 14" id="KW-1133">Transmembrane helix</keyword>
<evidence type="ECO:0000256" key="10">
    <source>
        <dbReference type="ARBA" id="ARBA00023002"/>
    </source>
</evidence>
<sequence>MARNYVSLKDESVRIFKNPILDLFSRVHWSVPLFFWVPVVIISLYKGFSSRVSLLETLLLFVGALGFWTLAEYILHRYIFHFHPTTTIGKRISFLTHGVHHDYPNDSKRLVMPPLLGAPLAAIFYFAFYLVLGERYVFPFFAGFISGYLVYDMMHYAIHHSKSSNRFFQEMKTHHMVHHFNDAESGYGVSSKLWDVVFHTLFVAKNKEKTTA</sequence>
<keyword evidence="17" id="KW-1185">Reference proteome</keyword>
<dbReference type="GO" id="GO:0006633">
    <property type="term" value="P:fatty acid biosynthetic process"/>
    <property type="evidence" value="ECO:0007669"/>
    <property type="project" value="UniProtKB-KW"/>
</dbReference>
<comment type="cofactor">
    <cofactor evidence="1">
        <name>Zn(2+)</name>
        <dbReference type="ChEBI" id="CHEBI:29105"/>
    </cofactor>
</comment>
<dbReference type="EMBL" id="QLII01000001">
    <property type="protein sequence ID" value="RAI74982.1"/>
    <property type="molecule type" value="Genomic_DNA"/>
</dbReference>
<dbReference type="PANTHER" id="PTHR12863:SF1">
    <property type="entry name" value="FATTY ACID 2-HYDROXYLASE"/>
    <property type="match status" value="1"/>
</dbReference>
<evidence type="ECO:0000256" key="7">
    <source>
        <dbReference type="ARBA" id="ARBA00022832"/>
    </source>
</evidence>
<comment type="caution">
    <text evidence="16">The sequence shown here is derived from an EMBL/GenBank/DDBJ whole genome shotgun (WGS) entry which is preliminary data.</text>
</comment>
<evidence type="ECO:0000256" key="5">
    <source>
        <dbReference type="ARBA" id="ARBA00022723"/>
    </source>
</evidence>
<dbReference type="RefSeq" id="WP_111342824.1">
    <property type="nucleotide sequence ID" value="NZ_QLII01000001.1"/>
</dbReference>
<dbReference type="AlphaFoldDB" id="A0A327NIB8"/>
<evidence type="ECO:0000256" key="8">
    <source>
        <dbReference type="ARBA" id="ARBA00022833"/>
    </source>
</evidence>
<feature type="transmembrane region" description="Helical" evidence="14">
    <location>
        <begin position="57"/>
        <end position="75"/>
    </location>
</feature>
<keyword evidence="13" id="KW-0275">Fatty acid biosynthesis</keyword>
<organism evidence="16 17">
    <name type="scientific">Spirosoma telluris</name>
    <dbReference type="NCBI Taxonomy" id="2183553"/>
    <lineage>
        <taxon>Bacteria</taxon>
        <taxon>Pseudomonadati</taxon>
        <taxon>Bacteroidota</taxon>
        <taxon>Cytophagia</taxon>
        <taxon>Cytophagales</taxon>
        <taxon>Cytophagaceae</taxon>
        <taxon>Spirosoma</taxon>
    </lineage>
</organism>
<keyword evidence="8" id="KW-0862">Zinc</keyword>
<evidence type="ECO:0000256" key="12">
    <source>
        <dbReference type="ARBA" id="ARBA00023136"/>
    </source>
</evidence>
<keyword evidence="5" id="KW-0479">Metal-binding</keyword>
<feature type="transmembrane region" description="Helical" evidence="14">
    <location>
        <begin position="110"/>
        <end position="130"/>
    </location>
</feature>
<keyword evidence="11" id="KW-0443">Lipid metabolism</keyword>
<keyword evidence="6" id="KW-0256">Endoplasmic reticulum</keyword>
<evidence type="ECO:0000313" key="17">
    <source>
        <dbReference type="Proteomes" id="UP000249016"/>
    </source>
</evidence>
<evidence type="ECO:0000256" key="2">
    <source>
        <dbReference type="ARBA" id="ARBA00004477"/>
    </source>
</evidence>
<dbReference type="GO" id="GO:0005506">
    <property type="term" value="F:iron ion binding"/>
    <property type="evidence" value="ECO:0007669"/>
    <property type="project" value="InterPro"/>
</dbReference>
<gene>
    <name evidence="16" type="ORF">HMF3257_13455</name>
</gene>
<feature type="transmembrane region" description="Helical" evidence="14">
    <location>
        <begin position="27"/>
        <end position="45"/>
    </location>
</feature>
<feature type="domain" description="Fatty acid hydroxylase" evidence="15">
    <location>
        <begin position="62"/>
        <end position="200"/>
    </location>
</feature>
<comment type="subcellular location">
    <subcellularLocation>
        <location evidence="2">Endoplasmic reticulum membrane</location>
        <topology evidence="2">Multi-pass membrane protein</topology>
    </subcellularLocation>
</comment>
<evidence type="ECO:0000256" key="13">
    <source>
        <dbReference type="ARBA" id="ARBA00023160"/>
    </source>
</evidence>
<dbReference type="GO" id="GO:0080132">
    <property type="term" value="F:fatty acid 2-hydroxylase activity"/>
    <property type="evidence" value="ECO:0007669"/>
    <property type="project" value="InterPro"/>
</dbReference>
<evidence type="ECO:0000256" key="11">
    <source>
        <dbReference type="ARBA" id="ARBA00023098"/>
    </source>
</evidence>
<name>A0A327NIB8_9BACT</name>
<evidence type="ECO:0000256" key="4">
    <source>
        <dbReference type="ARBA" id="ARBA00022692"/>
    </source>
</evidence>
<reference evidence="16 17" key="1">
    <citation type="submission" date="2018-06" db="EMBL/GenBank/DDBJ databases">
        <title>Spirosoma sp. HMF3257 Genome sequencing and assembly.</title>
        <authorList>
            <person name="Kang H."/>
            <person name="Cha I."/>
            <person name="Kim H."/>
            <person name="Kang J."/>
            <person name="Joh K."/>
        </authorList>
    </citation>
    <scope>NUCLEOTIDE SEQUENCE [LARGE SCALE GENOMIC DNA]</scope>
    <source>
        <strain evidence="16 17">HMF3257</strain>
    </source>
</reference>
<evidence type="ECO:0000256" key="6">
    <source>
        <dbReference type="ARBA" id="ARBA00022824"/>
    </source>
</evidence>
<dbReference type="Proteomes" id="UP000249016">
    <property type="component" value="Unassembled WGS sequence"/>
</dbReference>
<dbReference type="Pfam" id="PF04116">
    <property type="entry name" value="FA_hydroxylase"/>
    <property type="match status" value="1"/>
</dbReference>
<dbReference type="OrthoDB" id="9784228at2"/>
<evidence type="ECO:0000259" key="15">
    <source>
        <dbReference type="Pfam" id="PF04116"/>
    </source>
</evidence>
<keyword evidence="12 14" id="KW-0472">Membrane</keyword>
<dbReference type="InterPro" id="IPR006694">
    <property type="entry name" value="Fatty_acid_hydroxylase"/>
</dbReference>